<dbReference type="InterPro" id="IPR002685">
    <property type="entry name" value="Glyco_trans_15"/>
</dbReference>
<accession>A0ABN9R5A0</accession>
<dbReference type="Pfam" id="PF01793">
    <property type="entry name" value="Glyco_transf_15"/>
    <property type="match status" value="1"/>
</dbReference>
<reference evidence="3" key="1">
    <citation type="submission" date="2023-10" db="EMBL/GenBank/DDBJ databases">
        <authorList>
            <person name="Chen Y."/>
            <person name="Shah S."/>
            <person name="Dougan E. K."/>
            <person name="Thang M."/>
            <person name="Chan C."/>
        </authorList>
    </citation>
    <scope>NUCLEOTIDE SEQUENCE [LARGE SCALE GENOMIC DNA]</scope>
</reference>
<evidence type="ECO:0008006" key="5">
    <source>
        <dbReference type="Google" id="ProtNLM"/>
    </source>
</evidence>
<evidence type="ECO:0000313" key="4">
    <source>
        <dbReference type="Proteomes" id="UP001189429"/>
    </source>
</evidence>
<dbReference type="InterPro" id="IPR029044">
    <property type="entry name" value="Nucleotide-diphossugar_trans"/>
</dbReference>
<sequence length="508" mass="57533">PFWLKPFSARGPVERAPGWGTNGAAAIVAPTSQSRSGFRLPVPRVTVIIHFISAVSYLRNSDMAILKVMLVGVTALMRARSAVGLGAGLAQSLEPSSEVPPVRGFSSDELLAAGGDTDELDDFDTWYLEEADRRSLSLGARSSSPAHVSEEEKTRIAAAAQQCRRDGASALERGVITYLVTRPADLDRLGESLPRLRYFFLRHWAYDVKVFVPGDALREYDPHSFDSSPTREEVQEVVREHLGESSSWEIAPFDLKFPKVIREDANWTSKLNTCAKAVSTSYKHMNQFFTKVMYEHPSLDKYRYYLRIDADFAFMADLENDPFCMMAKTGRKFMWQTRKNIWVKECSHGLWEWFQQYQQTHGLTVQDPDIWNERLAQQVYVGYAGMGDLDFFRSEPVRRLAEAFNEDGRVYLNRWSDQTYYPLVFALLEPHSSVGDNGFDWGLAGPYGRWCHKCTVELPFNSVTGKNEPIDCKHPCHRENMGSDNILAGTSIDLTNAHQRKAAKSKLQ</sequence>
<evidence type="ECO:0000313" key="3">
    <source>
        <dbReference type="EMBL" id="CAK0813968.1"/>
    </source>
</evidence>
<evidence type="ECO:0000256" key="1">
    <source>
        <dbReference type="ARBA" id="ARBA00007677"/>
    </source>
</evidence>
<name>A0ABN9R5A0_9DINO</name>
<dbReference type="PANTHER" id="PTHR31121">
    <property type="entry name" value="ALPHA-1,2 MANNOSYLTRANSFERASE KTR1"/>
    <property type="match status" value="1"/>
</dbReference>
<proteinExistence type="inferred from homology"/>
<dbReference type="Proteomes" id="UP001189429">
    <property type="component" value="Unassembled WGS sequence"/>
</dbReference>
<evidence type="ECO:0000256" key="2">
    <source>
        <dbReference type="ARBA" id="ARBA00022679"/>
    </source>
</evidence>
<dbReference type="PANTHER" id="PTHR31121:SF6">
    <property type="entry name" value="ALPHA-1,2 MANNOSYLTRANSFERASE KTR1"/>
    <property type="match status" value="1"/>
</dbReference>
<dbReference type="EMBL" id="CAUYUJ010005530">
    <property type="protein sequence ID" value="CAK0813968.1"/>
    <property type="molecule type" value="Genomic_DNA"/>
</dbReference>
<feature type="non-terminal residue" evidence="3">
    <location>
        <position position="1"/>
    </location>
</feature>
<keyword evidence="2" id="KW-0808">Transferase</keyword>
<keyword evidence="4" id="KW-1185">Reference proteome</keyword>
<comment type="caution">
    <text evidence="3">The sequence shown here is derived from an EMBL/GenBank/DDBJ whole genome shotgun (WGS) entry which is preliminary data.</text>
</comment>
<gene>
    <name evidence="3" type="ORF">PCOR1329_LOCUS17718</name>
</gene>
<dbReference type="SUPFAM" id="SSF53448">
    <property type="entry name" value="Nucleotide-diphospho-sugar transferases"/>
    <property type="match status" value="1"/>
</dbReference>
<protein>
    <recommendedName>
        <fullName evidence="5">Protein xylosyltransferase</fullName>
    </recommendedName>
</protein>
<dbReference type="Gene3D" id="3.90.550.10">
    <property type="entry name" value="Spore Coat Polysaccharide Biosynthesis Protein SpsA, Chain A"/>
    <property type="match status" value="1"/>
</dbReference>
<organism evidence="3 4">
    <name type="scientific">Prorocentrum cordatum</name>
    <dbReference type="NCBI Taxonomy" id="2364126"/>
    <lineage>
        <taxon>Eukaryota</taxon>
        <taxon>Sar</taxon>
        <taxon>Alveolata</taxon>
        <taxon>Dinophyceae</taxon>
        <taxon>Prorocentrales</taxon>
        <taxon>Prorocentraceae</taxon>
        <taxon>Prorocentrum</taxon>
    </lineage>
</organism>
<comment type="similarity">
    <text evidence="1">Belongs to the glycosyltransferase 15 family.</text>
</comment>